<proteinExistence type="predicted"/>
<keyword evidence="2 6" id="KW-0732">Signal</keyword>
<dbReference type="PROSITE" id="PS51257">
    <property type="entry name" value="PROKAR_LIPOPROTEIN"/>
    <property type="match status" value="1"/>
</dbReference>
<evidence type="ECO:0000256" key="4">
    <source>
        <dbReference type="ARBA" id="ARBA00023139"/>
    </source>
</evidence>
<feature type="chain" id="PRO_5047536510" evidence="6">
    <location>
        <begin position="23"/>
        <end position="468"/>
    </location>
</feature>
<keyword evidence="3" id="KW-0472">Membrane</keyword>
<keyword evidence="8" id="KW-1185">Reference proteome</keyword>
<keyword evidence="5" id="KW-0449">Lipoprotein</keyword>
<dbReference type="InterPro" id="IPR006059">
    <property type="entry name" value="SBP"/>
</dbReference>
<accession>A0ABV1FDK7</accession>
<dbReference type="Proteomes" id="UP001438008">
    <property type="component" value="Unassembled WGS sequence"/>
</dbReference>
<keyword evidence="1" id="KW-1003">Cell membrane</keyword>
<evidence type="ECO:0000313" key="8">
    <source>
        <dbReference type="Proteomes" id="UP001438008"/>
    </source>
</evidence>
<evidence type="ECO:0000256" key="1">
    <source>
        <dbReference type="ARBA" id="ARBA00022475"/>
    </source>
</evidence>
<dbReference type="RefSeq" id="WP_349163699.1">
    <property type="nucleotide sequence ID" value="NZ_JBBMFE010000002.1"/>
</dbReference>
<sequence length="468" mass="51827">MTNWKKLTALTAASLLAVSAMGCQSKKDTGSEDIDIADVVEDTADTAEAETQAEVVSDLEASITWWTYPVFVQDEDQADGTYEQTLIRKFNEKYPNIKVELKLLDYTDGPGMIDEQIKAEGGELPNVLLDEPGRISTYAKADMLSDISDLFTDEVKNDMISENLLSACKNGDAYVMYPLSGSNYVMAFNREMLEGSGAIDLMNREGACTWTTDAFEQVLEKLNASGFGSGMLYCSGIAGDYATRSFITNLYDGSLMNDEKTAYTMNSDANQKAFTKIKEWVDKGWMLNGADSTGADAVEEFVAGNQSYCLLWSLPQAINNAAALQENGVDVVVMPYPSEDGSPSLEYMLNGFCVFKTEDEAKEQASRYLIDFLCNDEAVAKENVVRSGAFPVRASMGDVYDGNEEAQLFEALMPYSGTYYQSVNGFEKMRVYWYQMESEILDGQYSVKEAANSFNEYATKTLTEKEED</sequence>
<dbReference type="PANTHER" id="PTHR43649:SF33">
    <property type="entry name" value="POLYGALACTURONAN_RHAMNOGALACTURONAN-BINDING PROTEIN YTCQ"/>
    <property type="match status" value="1"/>
</dbReference>
<evidence type="ECO:0000256" key="2">
    <source>
        <dbReference type="ARBA" id="ARBA00022729"/>
    </source>
</evidence>
<comment type="caution">
    <text evidence="7">The sequence shown here is derived from an EMBL/GenBank/DDBJ whole genome shotgun (WGS) entry which is preliminary data.</text>
</comment>
<keyword evidence="4" id="KW-0564">Palmitate</keyword>
<evidence type="ECO:0000256" key="3">
    <source>
        <dbReference type="ARBA" id="ARBA00023136"/>
    </source>
</evidence>
<dbReference type="Gene3D" id="3.40.190.10">
    <property type="entry name" value="Periplasmic binding protein-like II"/>
    <property type="match status" value="1"/>
</dbReference>
<dbReference type="Pfam" id="PF13416">
    <property type="entry name" value="SBP_bac_8"/>
    <property type="match status" value="1"/>
</dbReference>
<evidence type="ECO:0000256" key="5">
    <source>
        <dbReference type="ARBA" id="ARBA00023288"/>
    </source>
</evidence>
<dbReference type="InterPro" id="IPR050490">
    <property type="entry name" value="Bact_solute-bd_prot1"/>
</dbReference>
<dbReference type="EMBL" id="JBBMFE010000002">
    <property type="protein sequence ID" value="MEQ2471463.1"/>
    <property type="molecule type" value="Genomic_DNA"/>
</dbReference>
<name>A0ABV1FDK7_9FIRM</name>
<gene>
    <name evidence="7" type="ORF">WMO29_02960</name>
</gene>
<evidence type="ECO:0000313" key="7">
    <source>
        <dbReference type="EMBL" id="MEQ2471463.1"/>
    </source>
</evidence>
<evidence type="ECO:0000256" key="6">
    <source>
        <dbReference type="SAM" id="SignalP"/>
    </source>
</evidence>
<dbReference type="PANTHER" id="PTHR43649">
    <property type="entry name" value="ARABINOSE-BINDING PROTEIN-RELATED"/>
    <property type="match status" value="1"/>
</dbReference>
<protein>
    <submittedName>
        <fullName evidence="7">Extracellular solute-binding protein</fullName>
    </submittedName>
</protein>
<organism evidence="7 8">
    <name type="scientific">Laedolimicola intestinihominis</name>
    <dbReference type="NCBI Taxonomy" id="3133166"/>
    <lineage>
        <taxon>Bacteria</taxon>
        <taxon>Bacillati</taxon>
        <taxon>Bacillota</taxon>
        <taxon>Clostridia</taxon>
        <taxon>Lachnospirales</taxon>
        <taxon>Lachnospiraceae</taxon>
        <taxon>Laedolimicola</taxon>
    </lineage>
</organism>
<dbReference type="SUPFAM" id="SSF53850">
    <property type="entry name" value="Periplasmic binding protein-like II"/>
    <property type="match status" value="1"/>
</dbReference>
<feature type="signal peptide" evidence="6">
    <location>
        <begin position="1"/>
        <end position="22"/>
    </location>
</feature>
<reference evidence="7 8" key="1">
    <citation type="submission" date="2024-03" db="EMBL/GenBank/DDBJ databases">
        <title>Human intestinal bacterial collection.</title>
        <authorList>
            <person name="Pauvert C."/>
            <person name="Hitch T.C.A."/>
            <person name="Clavel T."/>
        </authorList>
    </citation>
    <scope>NUCLEOTIDE SEQUENCE [LARGE SCALE GENOMIC DNA]</scope>
    <source>
        <strain evidence="7 8">CLA-AA-H132</strain>
    </source>
</reference>